<evidence type="ECO:0000256" key="2">
    <source>
        <dbReference type="SAM" id="Phobius"/>
    </source>
</evidence>
<reference evidence="4 5" key="1">
    <citation type="submission" date="2023-09" db="EMBL/GenBank/DDBJ databases">
        <authorList>
            <person name="Page C.A."/>
            <person name="Perez-Diaz I.M."/>
        </authorList>
    </citation>
    <scope>NUCLEOTIDE SEQUENCE [LARGE SCALE GENOMIC DNA]</scope>
    <source>
        <strain evidence="4 5">Ll15</strain>
    </source>
</reference>
<feature type="compositionally biased region" description="Polar residues" evidence="1">
    <location>
        <begin position="44"/>
        <end position="58"/>
    </location>
</feature>
<dbReference type="InterPro" id="IPR058193">
    <property type="entry name" value="VanY/YodJ_core_dom"/>
</dbReference>
<sequence length="287" mass="32706">MKGNRAKKTSDTWKIVVILITSLFIISAIVFTVKDKRDVASPSVKEQPNENHQSIKTINEQDEQQEAEDENAAKLNEEQPEQKQKPVKEPKPKDNQPKIEYDESGYPVTHIEPAEPTYVKDILIANKQYPLPKTYNPGESSESKAALEKMLAGAKSAGFNLVAFSGFRSYEYQTTLYSNYVNRDGKKAADRYSARPGYSEHQTGLAYDIGEKGREDLWLTSEFGESAAGKWLHQHAHEYGFILRYPQGKENITGYMYESWHFRYVGNETAKAVYEKNTTLEEYLGLK</sequence>
<dbReference type="InterPro" id="IPR003709">
    <property type="entry name" value="VanY-like_core_dom"/>
</dbReference>
<keyword evidence="2" id="KW-0472">Membrane</keyword>
<dbReference type="Pfam" id="PF02557">
    <property type="entry name" value="VanY"/>
    <property type="match status" value="1"/>
</dbReference>
<evidence type="ECO:0000313" key="4">
    <source>
        <dbReference type="EMBL" id="WPK13536.1"/>
    </source>
</evidence>
<gene>
    <name evidence="4" type="ORF">R6U77_07615</name>
</gene>
<feature type="transmembrane region" description="Helical" evidence="2">
    <location>
        <begin position="12"/>
        <end position="33"/>
    </location>
</feature>
<evidence type="ECO:0000256" key="1">
    <source>
        <dbReference type="SAM" id="MobiDB-lite"/>
    </source>
</evidence>
<dbReference type="CDD" id="cd14852">
    <property type="entry name" value="LD-carboxypeptidase"/>
    <property type="match status" value="1"/>
</dbReference>
<evidence type="ECO:0000313" key="5">
    <source>
        <dbReference type="Proteomes" id="UP001322664"/>
    </source>
</evidence>
<dbReference type="PANTHER" id="PTHR34385:SF1">
    <property type="entry name" value="PEPTIDOGLYCAN L-ALANYL-D-GLUTAMATE ENDOPEPTIDASE CWLK"/>
    <property type="match status" value="1"/>
</dbReference>
<dbReference type="Gene3D" id="3.30.1380.10">
    <property type="match status" value="1"/>
</dbReference>
<keyword evidence="2" id="KW-1133">Transmembrane helix</keyword>
<dbReference type="EMBL" id="CP137624">
    <property type="protein sequence ID" value="WPK13536.1"/>
    <property type="molecule type" value="Genomic_DNA"/>
</dbReference>
<feature type="compositionally biased region" description="Basic and acidic residues" evidence="1">
    <location>
        <begin position="71"/>
        <end position="101"/>
    </location>
</feature>
<dbReference type="Proteomes" id="UP001322664">
    <property type="component" value="Chromosome"/>
</dbReference>
<keyword evidence="5" id="KW-1185">Reference proteome</keyword>
<feature type="domain" description="D-alanyl-D-alanine carboxypeptidase-like core" evidence="3">
    <location>
        <begin position="142"/>
        <end position="266"/>
    </location>
</feature>
<feature type="region of interest" description="Disordered" evidence="1">
    <location>
        <begin position="40"/>
        <end position="108"/>
    </location>
</feature>
<protein>
    <submittedName>
        <fullName evidence="4">M15 family metallopeptidase</fullName>
    </submittedName>
</protein>
<evidence type="ECO:0000259" key="3">
    <source>
        <dbReference type="Pfam" id="PF02557"/>
    </source>
</evidence>
<dbReference type="InterPro" id="IPR052179">
    <property type="entry name" value="DD-CPase-like"/>
</dbReference>
<feature type="compositionally biased region" description="Acidic residues" evidence="1">
    <location>
        <begin position="60"/>
        <end position="70"/>
    </location>
</feature>
<name>A0ABZ0S2L0_9BACI</name>
<accession>A0ABZ0S2L0</accession>
<dbReference type="SUPFAM" id="SSF55166">
    <property type="entry name" value="Hedgehog/DD-peptidase"/>
    <property type="match status" value="1"/>
</dbReference>
<dbReference type="InterPro" id="IPR009045">
    <property type="entry name" value="Zn_M74/Hedgehog-like"/>
</dbReference>
<keyword evidence="2" id="KW-0812">Transmembrane</keyword>
<dbReference type="PANTHER" id="PTHR34385">
    <property type="entry name" value="D-ALANYL-D-ALANINE CARBOXYPEPTIDASE"/>
    <property type="match status" value="1"/>
</dbReference>
<organism evidence="4 5">
    <name type="scientific">Lysinibacillus louembei</name>
    <dbReference type="NCBI Taxonomy" id="1470088"/>
    <lineage>
        <taxon>Bacteria</taxon>
        <taxon>Bacillati</taxon>
        <taxon>Bacillota</taxon>
        <taxon>Bacilli</taxon>
        <taxon>Bacillales</taxon>
        <taxon>Bacillaceae</taxon>
        <taxon>Lysinibacillus</taxon>
    </lineage>
</organism>
<proteinExistence type="predicted"/>
<dbReference type="RefSeq" id="WP_293928516.1">
    <property type="nucleotide sequence ID" value="NZ_CP137624.1"/>
</dbReference>